<gene>
    <name evidence="1" type="ORF">TDIB3V08_LOCUS9441</name>
</gene>
<accession>A0A7R8VR52</accession>
<organism evidence="1">
    <name type="scientific">Timema douglasi</name>
    <name type="common">Walking stick</name>
    <dbReference type="NCBI Taxonomy" id="61478"/>
    <lineage>
        <taxon>Eukaryota</taxon>
        <taxon>Metazoa</taxon>
        <taxon>Ecdysozoa</taxon>
        <taxon>Arthropoda</taxon>
        <taxon>Hexapoda</taxon>
        <taxon>Insecta</taxon>
        <taxon>Pterygota</taxon>
        <taxon>Neoptera</taxon>
        <taxon>Polyneoptera</taxon>
        <taxon>Phasmatodea</taxon>
        <taxon>Timematodea</taxon>
        <taxon>Timematoidea</taxon>
        <taxon>Timematidae</taxon>
        <taxon>Timema</taxon>
    </lineage>
</organism>
<dbReference type="EMBL" id="OA570413">
    <property type="protein sequence ID" value="CAD7203268.1"/>
    <property type="molecule type" value="Genomic_DNA"/>
</dbReference>
<sequence>MYISSFLDPVDSLRIASERYHESHNDGRVPHHKALAVELWVKSLYGYVRYVSKLPDSAPSSPPSSPLFLASSASASICSNLASESRSELPLGSPSSSSCSLIFKVGSLLDFLMLPTGFFLLLQRFFFFSSRSSSSSFKSRSASPLSFDCLEREVLIFLPNFNLSGLAVRVPCGGVLTASLTLSSPSTSLSRNFIKLLRRSSGSFSYPPPLLSQALVYYLYLIDQVFFGRLCLYEVLEDLLIQTVYEKKGALNDLRREVNVSNMEEPKTEYHVKKKGALNELRRQIKKTPWCNPRIESHRPSGCRVLARILLTFLDIGYCVSDCIVVVSFPYTCKQSTVKTIQFACLQPSQ</sequence>
<dbReference type="AlphaFoldDB" id="A0A7R8VR52"/>
<name>A0A7R8VR52_TIMDO</name>
<reference evidence="1" key="1">
    <citation type="submission" date="2020-11" db="EMBL/GenBank/DDBJ databases">
        <authorList>
            <person name="Tran Van P."/>
        </authorList>
    </citation>
    <scope>NUCLEOTIDE SEQUENCE</scope>
</reference>
<evidence type="ECO:0000313" key="1">
    <source>
        <dbReference type="EMBL" id="CAD7203268.1"/>
    </source>
</evidence>
<proteinExistence type="predicted"/>
<protein>
    <submittedName>
        <fullName evidence="1">Uncharacterized protein</fullName>
    </submittedName>
</protein>